<dbReference type="EMBL" id="JAKKPZ010000001">
    <property type="protein sequence ID" value="KAI1728050.1"/>
    <property type="molecule type" value="Genomic_DNA"/>
</dbReference>
<evidence type="ECO:0000256" key="5">
    <source>
        <dbReference type="ARBA" id="ARBA00022679"/>
    </source>
</evidence>
<evidence type="ECO:0000256" key="11">
    <source>
        <dbReference type="ARBA" id="ARBA00023180"/>
    </source>
</evidence>
<reference evidence="15" key="1">
    <citation type="submission" date="2022-01" db="EMBL/GenBank/DDBJ databases">
        <title>Genome Sequence Resource for Two Populations of Ditylenchus destructor, the Migratory Endoparasitic Phytonematode.</title>
        <authorList>
            <person name="Zhang H."/>
            <person name="Lin R."/>
            <person name="Xie B."/>
        </authorList>
    </citation>
    <scope>NUCLEOTIDE SEQUENCE</scope>
    <source>
        <strain evidence="15">BazhouSP</strain>
    </source>
</reference>
<protein>
    <recommendedName>
        <fullName evidence="12">Fucosyltransferase</fullName>
        <ecNumber evidence="12">2.4.1.-</ecNumber>
    </recommendedName>
</protein>
<evidence type="ECO:0000256" key="2">
    <source>
        <dbReference type="ARBA" id="ARBA00004922"/>
    </source>
</evidence>
<evidence type="ECO:0000256" key="8">
    <source>
        <dbReference type="ARBA" id="ARBA00022989"/>
    </source>
</evidence>
<dbReference type="InterPro" id="IPR031481">
    <property type="entry name" value="Glyco_tran_10_N"/>
</dbReference>
<dbReference type="SUPFAM" id="SSF53756">
    <property type="entry name" value="UDP-Glycosyltransferase/glycogen phosphorylase"/>
    <property type="match status" value="1"/>
</dbReference>
<proteinExistence type="inferred from homology"/>
<evidence type="ECO:0000259" key="13">
    <source>
        <dbReference type="Pfam" id="PF00852"/>
    </source>
</evidence>
<sequence length="366" mass="43182">MPKDPIILAWTKYNGRRMMRDYLQPNAANLSSCAEKCFYSDCKNLYAKKAVVTIFHDKDLDVDDLPPDNPERLNVFFSEVTPKHSRDVYKNIKGGYFNLTMTYRQDSDIASPLDEFVRIGVNATREECWKQGECWSQREVENIASKKTELAIQILDDCKTDSKRENYVEELKKFMKINQYGACFDKNCSGQNCLKEIDKHHFILAFEDTVCKHYTSPEFWYVKRLIVPVVLSANSLDGTEIPNTAYIAASDYPNPELLAEKLITLRNNTDEKYSIKYTDYFQWTQTYKKIKRPDNRLCELCKWAVYKWRNEMEEIHKWWECRAKCRRGYADHWLLNKPIDSASILLQFSIFTVFFCTSFQYVMSFL</sequence>
<dbReference type="PANTHER" id="PTHR48438:SF1">
    <property type="entry name" value="ALPHA-(1,3)-FUCOSYLTRANSFERASE C-RELATED"/>
    <property type="match status" value="1"/>
</dbReference>
<dbReference type="GO" id="GO:0032580">
    <property type="term" value="C:Golgi cisterna membrane"/>
    <property type="evidence" value="ECO:0007669"/>
    <property type="project" value="UniProtKB-SubCell"/>
</dbReference>
<organism evidence="15 16">
    <name type="scientific">Ditylenchus destructor</name>
    <dbReference type="NCBI Taxonomy" id="166010"/>
    <lineage>
        <taxon>Eukaryota</taxon>
        <taxon>Metazoa</taxon>
        <taxon>Ecdysozoa</taxon>
        <taxon>Nematoda</taxon>
        <taxon>Chromadorea</taxon>
        <taxon>Rhabditida</taxon>
        <taxon>Tylenchina</taxon>
        <taxon>Tylenchomorpha</taxon>
        <taxon>Sphaerularioidea</taxon>
        <taxon>Anguinidae</taxon>
        <taxon>Anguininae</taxon>
        <taxon>Ditylenchus</taxon>
    </lineage>
</organism>
<dbReference type="Gene3D" id="3.40.50.11660">
    <property type="entry name" value="Glycosyl transferase family 10, C-terminal domain"/>
    <property type="match status" value="1"/>
</dbReference>
<dbReference type="GO" id="GO:0008417">
    <property type="term" value="F:fucosyltransferase activity"/>
    <property type="evidence" value="ECO:0007669"/>
    <property type="project" value="InterPro"/>
</dbReference>
<keyword evidence="9 12" id="KW-0333">Golgi apparatus</keyword>
<keyword evidence="16" id="KW-1185">Reference proteome</keyword>
<evidence type="ECO:0000256" key="10">
    <source>
        <dbReference type="ARBA" id="ARBA00023136"/>
    </source>
</evidence>
<dbReference type="PANTHER" id="PTHR48438">
    <property type="entry name" value="ALPHA-(1,3)-FUCOSYLTRANSFERASE C-RELATED"/>
    <property type="match status" value="1"/>
</dbReference>
<dbReference type="Pfam" id="PF00852">
    <property type="entry name" value="Glyco_transf_10"/>
    <property type="match status" value="1"/>
</dbReference>
<keyword evidence="5 12" id="KW-0808">Transferase</keyword>
<accession>A0AAD4NJK7</accession>
<evidence type="ECO:0000256" key="12">
    <source>
        <dbReference type="RuleBase" id="RU003832"/>
    </source>
</evidence>
<dbReference type="Proteomes" id="UP001201812">
    <property type="component" value="Unassembled WGS sequence"/>
</dbReference>
<dbReference type="InterPro" id="IPR001503">
    <property type="entry name" value="Glyco_trans_10"/>
</dbReference>
<evidence type="ECO:0000256" key="7">
    <source>
        <dbReference type="ARBA" id="ARBA00022968"/>
    </source>
</evidence>
<feature type="domain" description="Fucosyltransferase N-terminal" evidence="14">
    <location>
        <begin position="3"/>
        <end position="112"/>
    </location>
</feature>
<evidence type="ECO:0000256" key="9">
    <source>
        <dbReference type="ARBA" id="ARBA00023034"/>
    </source>
</evidence>
<keyword evidence="11" id="KW-0325">Glycoprotein</keyword>
<gene>
    <name evidence="15" type="ORF">DdX_00200</name>
</gene>
<keyword evidence="7" id="KW-0735">Signal-anchor</keyword>
<dbReference type="InterPro" id="IPR038577">
    <property type="entry name" value="GT10-like_C_sf"/>
</dbReference>
<evidence type="ECO:0000256" key="1">
    <source>
        <dbReference type="ARBA" id="ARBA00004447"/>
    </source>
</evidence>
<evidence type="ECO:0000313" key="15">
    <source>
        <dbReference type="EMBL" id="KAI1728050.1"/>
    </source>
</evidence>
<name>A0AAD4NJK7_9BILA</name>
<evidence type="ECO:0000256" key="6">
    <source>
        <dbReference type="ARBA" id="ARBA00022692"/>
    </source>
</evidence>
<comment type="caution">
    <text evidence="15">The sequence shown here is derived from an EMBL/GenBank/DDBJ whole genome shotgun (WGS) entry which is preliminary data.</text>
</comment>
<keyword evidence="6 12" id="KW-0812">Transmembrane</keyword>
<dbReference type="AlphaFoldDB" id="A0AAD4NJK7"/>
<keyword evidence="4 12" id="KW-0328">Glycosyltransferase</keyword>
<evidence type="ECO:0000256" key="4">
    <source>
        <dbReference type="ARBA" id="ARBA00022676"/>
    </source>
</evidence>
<evidence type="ECO:0000313" key="16">
    <source>
        <dbReference type="Proteomes" id="UP001201812"/>
    </source>
</evidence>
<evidence type="ECO:0000256" key="3">
    <source>
        <dbReference type="ARBA" id="ARBA00008919"/>
    </source>
</evidence>
<dbReference type="InterPro" id="IPR055270">
    <property type="entry name" value="Glyco_tran_10_C"/>
</dbReference>
<dbReference type="Pfam" id="PF17039">
    <property type="entry name" value="Glyco_tran_10_N"/>
    <property type="match status" value="1"/>
</dbReference>
<comment type="similarity">
    <text evidence="3 12">Belongs to the glycosyltransferase 10 family.</text>
</comment>
<keyword evidence="8" id="KW-1133">Transmembrane helix</keyword>
<evidence type="ECO:0000259" key="14">
    <source>
        <dbReference type="Pfam" id="PF17039"/>
    </source>
</evidence>
<feature type="domain" description="Fucosyltransferase C-terminal" evidence="13">
    <location>
        <begin position="145"/>
        <end position="318"/>
    </location>
</feature>
<comment type="pathway">
    <text evidence="2">Protein modification; protein glycosylation.</text>
</comment>
<dbReference type="EC" id="2.4.1.-" evidence="12"/>
<keyword evidence="10" id="KW-0472">Membrane</keyword>
<comment type="subcellular location">
    <subcellularLocation>
        <location evidence="1 12">Golgi apparatus</location>
        <location evidence="1 12">Golgi stack membrane</location>
        <topology evidence="1 12">Single-pass type II membrane protein</topology>
    </subcellularLocation>
</comment>